<protein>
    <submittedName>
        <fullName evidence="3">Uncharacterized protein</fullName>
    </submittedName>
</protein>
<comment type="caution">
    <text evidence="3">The sequence shown here is derived from an EMBL/GenBank/DDBJ whole genome shotgun (WGS) entry which is preliminary data.</text>
</comment>
<feature type="chain" id="PRO_5003325604" evidence="2">
    <location>
        <begin position="27"/>
        <end position="126"/>
    </location>
</feature>
<evidence type="ECO:0000256" key="2">
    <source>
        <dbReference type="SAM" id="SignalP"/>
    </source>
</evidence>
<dbReference type="eggNOG" id="ENOG502ZW1Q">
    <property type="taxonomic scope" value="Bacteria"/>
</dbReference>
<feature type="transmembrane region" description="Helical" evidence="1">
    <location>
        <begin position="92"/>
        <end position="114"/>
    </location>
</feature>
<evidence type="ECO:0000313" key="4">
    <source>
        <dbReference type="Proteomes" id="UP000004913"/>
    </source>
</evidence>
<keyword evidence="1" id="KW-0812">Transmembrane</keyword>
<feature type="signal peptide" evidence="2">
    <location>
        <begin position="1"/>
        <end position="26"/>
    </location>
</feature>
<keyword evidence="1" id="KW-1133">Transmembrane helix</keyword>
<reference evidence="3 4" key="1">
    <citation type="submission" date="2011-04" db="EMBL/GenBank/DDBJ databases">
        <title>The Genome Sequence of Dysgonomonas gadei ATCC BAA-286.</title>
        <authorList>
            <consortium name="The Broad Institute Genome Sequencing Platform"/>
            <person name="Earl A."/>
            <person name="Ward D."/>
            <person name="Feldgarden M."/>
            <person name="Gevers D."/>
            <person name="Pudlo N."/>
            <person name="Martens E."/>
            <person name="Allen-Vercoe E."/>
            <person name="Young S.K."/>
            <person name="Zeng Q."/>
            <person name="Gargeya S."/>
            <person name="Fitzgerald M."/>
            <person name="Haas B."/>
            <person name="Abouelleil A."/>
            <person name="Alvarado L."/>
            <person name="Arachchi H.M."/>
            <person name="Berlin A."/>
            <person name="Brown A."/>
            <person name="Chapman S.B."/>
            <person name="Chen Z."/>
            <person name="Dunbar C."/>
            <person name="Freedman E."/>
            <person name="Gearin G."/>
            <person name="Gellesch M."/>
            <person name="Goldberg J."/>
            <person name="Griggs A."/>
            <person name="Gujja S."/>
            <person name="Heiman D."/>
            <person name="Howarth C."/>
            <person name="Larson L."/>
            <person name="Lui A."/>
            <person name="MacDonald P.J.P."/>
            <person name="Mehta T."/>
            <person name="Montmayeur A."/>
            <person name="Murphy C."/>
            <person name="Neiman D."/>
            <person name="Pearson M."/>
            <person name="Priest M."/>
            <person name="Roberts A."/>
            <person name="Saif S."/>
            <person name="Shea T."/>
            <person name="Shenoy N."/>
            <person name="Sisk P."/>
            <person name="Stolte C."/>
            <person name="Sykes S."/>
            <person name="Yandava C."/>
            <person name="Wortman J."/>
            <person name="Nusbaum C."/>
            <person name="Birren B."/>
        </authorList>
    </citation>
    <scope>NUCLEOTIDE SEQUENCE [LARGE SCALE GENOMIC DNA]</scope>
    <source>
        <strain evidence="3 4">ATCC BAA-286</strain>
    </source>
</reference>
<gene>
    <name evidence="3" type="ORF">HMPREF9455_02190</name>
</gene>
<dbReference type="RefSeq" id="WP_006799719.1">
    <property type="nucleotide sequence ID" value="NZ_GL891983.1"/>
</dbReference>
<keyword evidence="2" id="KW-0732">Signal</keyword>
<proteinExistence type="predicted"/>
<dbReference type="OrthoDB" id="1097239at2"/>
<keyword evidence="1" id="KW-0472">Membrane</keyword>
<sequence length="126" mass="13916">MKTKLRILMFLTLFFCLTIPSVSIQADEILDAPVITNDLPSTSYLKKEKRSIASETQTSALAAPARGFLAKSSSWEDPFLPGEDEWSNPGNVGAPIGDISLPIILSILLLYMVYRGVTTSRRRNNL</sequence>
<dbReference type="HOGENOM" id="CLU_1978007_0_0_10"/>
<organism evidence="3 4">
    <name type="scientific">Dysgonomonas gadei ATCC BAA-286</name>
    <dbReference type="NCBI Taxonomy" id="742766"/>
    <lineage>
        <taxon>Bacteria</taxon>
        <taxon>Pseudomonadati</taxon>
        <taxon>Bacteroidota</taxon>
        <taxon>Bacteroidia</taxon>
        <taxon>Bacteroidales</taxon>
        <taxon>Dysgonomonadaceae</taxon>
        <taxon>Dysgonomonas</taxon>
    </lineage>
</organism>
<dbReference type="Proteomes" id="UP000004913">
    <property type="component" value="Unassembled WGS sequence"/>
</dbReference>
<dbReference type="AlphaFoldDB" id="F5IYY2"/>
<accession>F5IYY2</accession>
<dbReference type="EMBL" id="ADLV01000027">
    <property type="protein sequence ID" value="EGK01357.1"/>
    <property type="molecule type" value="Genomic_DNA"/>
</dbReference>
<evidence type="ECO:0000256" key="1">
    <source>
        <dbReference type="SAM" id="Phobius"/>
    </source>
</evidence>
<keyword evidence="4" id="KW-1185">Reference proteome</keyword>
<evidence type="ECO:0000313" key="3">
    <source>
        <dbReference type="EMBL" id="EGK01357.1"/>
    </source>
</evidence>
<name>F5IYY2_9BACT</name>